<keyword evidence="2" id="KW-0238">DNA-binding</keyword>
<sequence length="356" mass="37037">MVQRSRATTGTAARFAVSPRPTIKDVAEKCGVHPSTVSRALSPAMSHLVAPEVAKRIRAAAAALGYQVNVTAAGLRTGRSGLIGVLAPDIADPGFPPILSGVTEALNAAGYAAIVVDVGTDPSREQELVDRLIARGVDGLVLATVVLNDPVVGHCLAASIPVVLVNRSDSGRKLPAVVTDDEAGMRLAVDHLVSLSHRRLGHIAGPQDVSTGALRRAGFKAAAARAGLSPQTILIEAARAYTREDGRLAALRLLDRKNAPTAIVAANDLLALGIYDALGERGLKCPADISVVGHNDMPYVDMLAPPLTTVRIAQREMGNQAARLLLDAIAAPSARRERVVLEPTLIVRGSTGKPSA</sequence>
<dbReference type="CDD" id="cd01392">
    <property type="entry name" value="HTH_LacI"/>
    <property type="match status" value="1"/>
</dbReference>
<dbReference type="InterPro" id="IPR000843">
    <property type="entry name" value="HTH_LacI"/>
</dbReference>
<evidence type="ECO:0000256" key="1">
    <source>
        <dbReference type="ARBA" id="ARBA00023015"/>
    </source>
</evidence>
<dbReference type="Pfam" id="PF00356">
    <property type="entry name" value="LacI"/>
    <property type="match status" value="1"/>
</dbReference>
<dbReference type="Pfam" id="PF13377">
    <property type="entry name" value="Peripla_BP_3"/>
    <property type="match status" value="1"/>
</dbReference>
<dbReference type="GO" id="GO:0000976">
    <property type="term" value="F:transcription cis-regulatory region binding"/>
    <property type="evidence" value="ECO:0007669"/>
    <property type="project" value="TreeGrafter"/>
</dbReference>
<dbReference type="GO" id="GO:0003700">
    <property type="term" value="F:DNA-binding transcription factor activity"/>
    <property type="evidence" value="ECO:0007669"/>
    <property type="project" value="TreeGrafter"/>
</dbReference>
<protein>
    <submittedName>
        <fullName evidence="5">Transcriptional regulator, LacI family</fullName>
    </submittedName>
</protein>
<dbReference type="Proteomes" id="UP000190675">
    <property type="component" value="Chromosome I"/>
</dbReference>
<name>A0A1M5KR77_9BRAD</name>
<evidence type="ECO:0000256" key="3">
    <source>
        <dbReference type="ARBA" id="ARBA00023163"/>
    </source>
</evidence>
<dbReference type="PANTHER" id="PTHR30146">
    <property type="entry name" value="LACI-RELATED TRANSCRIPTIONAL REPRESSOR"/>
    <property type="match status" value="1"/>
</dbReference>
<dbReference type="EMBL" id="LT670818">
    <property type="protein sequence ID" value="SHG55362.1"/>
    <property type="molecule type" value="Genomic_DNA"/>
</dbReference>
<dbReference type="InterPro" id="IPR010982">
    <property type="entry name" value="Lambda_DNA-bd_dom_sf"/>
</dbReference>
<dbReference type="Gene3D" id="1.10.260.40">
    <property type="entry name" value="lambda repressor-like DNA-binding domains"/>
    <property type="match status" value="1"/>
</dbReference>
<keyword evidence="3" id="KW-0804">Transcription</keyword>
<dbReference type="PROSITE" id="PS50932">
    <property type="entry name" value="HTH_LACI_2"/>
    <property type="match status" value="1"/>
</dbReference>
<organism evidence="5 6">
    <name type="scientific">Bradyrhizobium erythrophlei</name>
    <dbReference type="NCBI Taxonomy" id="1437360"/>
    <lineage>
        <taxon>Bacteria</taxon>
        <taxon>Pseudomonadati</taxon>
        <taxon>Pseudomonadota</taxon>
        <taxon>Alphaproteobacteria</taxon>
        <taxon>Hyphomicrobiales</taxon>
        <taxon>Nitrobacteraceae</taxon>
        <taxon>Bradyrhizobium</taxon>
    </lineage>
</organism>
<dbReference type="SUPFAM" id="SSF53822">
    <property type="entry name" value="Periplasmic binding protein-like I"/>
    <property type="match status" value="1"/>
</dbReference>
<evidence type="ECO:0000313" key="5">
    <source>
        <dbReference type="EMBL" id="SHG55362.1"/>
    </source>
</evidence>
<feature type="domain" description="HTH lacI-type" evidence="4">
    <location>
        <begin position="21"/>
        <end position="77"/>
    </location>
</feature>
<accession>A0A1M5KR77</accession>
<dbReference type="CDD" id="cd06267">
    <property type="entry name" value="PBP1_LacI_sugar_binding-like"/>
    <property type="match status" value="1"/>
</dbReference>
<reference evidence="5 6" key="1">
    <citation type="submission" date="2016-11" db="EMBL/GenBank/DDBJ databases">
        <authorList>
            <person name="Jaros S."/>
            <person name="Januszkiewicz K."/>
            <person name="Wedrychowicz H."/>
        </authorList>
    </citation>
    <scope>NUCLEOTIDE SEQUENCE [LARGE SCALE GENOMIC DNA]</scope>
    <source>
        <strain evidence="5 6">GAS242</strain>
    </source>
</reference>
<keyword evidence="1" id="KW-0805">Transcription regulation</keyword>
<dbReference type="InterPro" id="IPR028082">
    <property type="entry name" value="Peripla_BP_I"/>
</dbReference>
<dbReference type="InterPro" id="IPR046335">
    <property type="entry name" value="LacI/GalR-like_sensor"/>
</dbReference>
<dbReference type="Gene3D" id="3.40.50.2300">
    <property type="match status" value="2"/>
</dbReference>
<proteinExistence type="predicted"/>
<evidence type="ECO:0000256" key="2">
    <source>
        <dbReference type="ARBA" id="ARBA00023125"/>
    </source>
</evidence>
<dbReference type="OrthoDB" id="7170131at2"/>
<dbReference type="SMART" id="SM00354">
    <property type="entry name" value="HTH_LACI"/>
    <property type="match status" value="1"/>
</dbReference>
<dbReference type="AlphaFoldDB" id="A0A1M5KR77"/>
<dbReference type="PANTHER" id="PTHR30146:SF138">
    <property type="entry name" value="TRANSCRIPTIONAL REGULATORY PROTEIN"/>
    <property type="match status" value="1"/>
</dbReference>
<evidence type="ECO:0000313" key="6">
    <source>
        <dbReference type="Proteomes" id="UP000190675"/>
    </source>
</evidence>
<dbReference type="SUPFAM" id="SSF47413">
    <property type="entry name" value="lambda repressor-like DNA-binding domains"/>
    <property type="match status" value="1"/>
</dbReference>
<evidence type="ECO:0000259" key="4">
    <source>
        <dbReference type="PROSITE" id="PS50932"/>
    </source>
</evidence>
<gene>
    <name evidence="5" type="ORF">SAMN05444169_3023</name>
</gene>